<evidence type="ECO:0000256" key="2">
    <source>
        <dbReference type="ARBA" id="ARBA00023235"/>
    </source>
</evidence>
<reference evidence="4" key="1">
    <citation type="submission" date="2022-07" db="EMBL/GenBank/DDBJ databases">
        <title>Phylogenomic reconstructions and comparative analyses of Kickxellomycotina fungi.</title>
        <authorList>
            <person name="Reynolds N.K."/>
            <person name="Stajich J.E."/>
            <person name="Barry K."/>
            <person name="Grigoriev I.V."/>
            <person name="Crous P."/>
            <person name="Smith M.E."/>
        </authorList>
    </citation>
    <scope>NUCLEOTIDE SEQUENCE</scope>
    <source>
        <strain evidence="4">NBRC 105414</strain>
    </source>
</reference>
<dbReference type="PANTHER" id="PTHR13774">
    <property type="entry name" value="PHENAZINE BIOSYNTHESIS PROTEIN"/>
    <property type="match status" value="1"/>
</dbReference>
<evidence type="ECO:0000313" key="4">
    <source>
        <dbReference type="EMBL" id="KAJ2779662.1"/>
    </source>
</evidence>
<dbReference type="EMBL" id="JANBUL010000168">
    <property type="protein sequence ID" value="KAJ2779662.1"/>
    <property type="molecule type" value="Genomic_DNA"/>
</dbReference>
<dbReference type="AlphaFoldDB" id="A0A9W8LHP7"/>
<evidence type="ECO:0000256" key="1">
    <source>
        <dbReference type="ARBA" id="ARBA00008270"/>
    </source>
</evidence>
<dbReference type="GO" id="GO:0005737">
    <property type="term" value="C:cytoplasm"/>
    <property type="evidence" value="ECO:0007669"/>
    <property type="project" value="TreeGrafter"/>
</dbReference>
<dbReference type="InterPro" id="IPR003719">
    <property type="entry name" value="Phenazine_PhzF-like"/>
</dbReference>
<dbReference type="PANTHER" id="PTHR13774:SF17">
    <property type="entry name" value="PHENAZINE BIOSYNTHESIS-LIKE DOMAIN-CONTAINING PROTEIN"/>
    <property type="match status" value="1"/>
</dbReference>
<name>A0A9W8LHP7_9FUNG</name>
<sequence length="292" mass="30162">MPTYKIFTVDAFAAAPFGGNQAAVVAVPPEHPLSDETMQALAGEMNVSETAFVEPLEGGGFQAAERFGLRWFTPTVEVPLCGHATLAAAQVLRGELGNASGALRFATLSGELVVRAGADGRLEMTLPADPPAAAAAAAATDDVRALVAAATGRRHTDATEVAVSPALRYMVVHDPGLGAADVAALEPGITAPVVEAGRRLGVRAVIVTARGTDCDFVSRFFAPWCGIDEDPVTGSAHAVLAPFWAARLGRRSFAARQCSRRGGDLRVALADDGATVVVGGHARVMIRGTIDL</sequence>
<proteinExistence type="inferred from homology"/>
<dbReference type="SUPFAM" id="SSF54506">
    <property type="entry name" value="Diaminopimelate epimerase-like"/>
    <property type="match status" value="1"/>
</dbReference>
<comment type="similarity">
    <text evidence="1">Belongs to the PhzF family.</text>
</comment>
<feature type="active site" evidence="3">
    <location>
        <position position="49"/>
    </location>
</feature>
<dbReference type="Proteomes" id="UP001140217">
    <property type="component" value="Unassembled WGS sequence"/>
</dbReference>
<dbReference type="NCBIfam" id="TIGR00654">
    <property type="entry name" value="PhzF_family"/>
    <property type="match status" value="1"/>
</dbReference>
<keyword evidence="2" id="KW-0413">Isomerase</keyword>
<evidence type="ECO:0008006" key="6">
    <source>
        <dbReference type="Google" id="ProtNLM"/>
    </source>
</evidence>
<dbReference type="PIRSF" id="PIRSF016184">
    <property type="entry name" value="PhzC_PhzF"/>
    <property type="match status" value="1"/>
</dbReference>
<dbReference type="OrthoDB" id="75169at2759"/>
<protein>
    <recommendedName>
        <fullName evidence="6">Phenazine biosynthesis protein PhzF family</fullName>
    </recommendedName>
</protein>
<dbReference type="GO" id="GO:0016853">
    <property type="term" value="F:isomerase activity"/>
    <property type="evidence" value="ECO:0007669"/>
    <property type="project" value="UniProtKB-KW"/>
</dbReference>
<evidence type="ECO:0000313" key="5">
    <source>
        <dbReference type="Proteomes" id="UP001140217"/>
    </source>
</evidence>
<dbReference type="Gene3D" id="3.10.310.10">
    <property type="entry name" value="Diaminopimelate Epimerase, Chain A, domain 1"/>
    <property type="match status" value="2"/>
</dbReference>
<comment type="caution">
    <text evidence="4">The sequence shown here is derived from an EMBL/GenBank/DDBJ whole genome shotgun (WGS) entry which is preliminary data.</text>
</comment>
<dbReference type="Pfam" id="PF02567">
    <property type="entry name" value="PhzC-PhzF"/>
    <property type="match status" value="1"/>
</dbReference>
<evidence type="ECO:0000256" key="3">
    <source>
        <dbReference type="PIRSR" id="PIRSR016184-1"/>
    </source>
</evidence>
<organism evidence="4 5">
    <name type="scientific">Coemansia javaensis</name>
    <dbReference type="NCBI Taxonomy" id="2761396"/>
    <lineage>
        <taxon>Eukaryota</taxon>
        <taxon>Fungi</taxon>
        <taxon>Fungi incertae sedis</taxon>
        <taxon>Zoopagomycota</taxon>
        <taxon>Kickxellomycotina</taxon>
        <taxon>Kickxellomycetes</taxon>
        <taxon>Kickxellales</taxon>
        <taxon>Kickxellaceae</taxon>
        <taxon>Coemansia</taxon>
    </lineage>
</organism>
<gene>
    <name evidence="4" type="ORF">H4R18_003878</name>
</gene>
<keyword evidence="5" id="KW-1185">Reference proteome</keyword>
<accession>A0A9W8LHP7</accession>